<sequence>MVKPGCTHSPILRDLRDKASRDRIDNLKQRREERELEEGRAVIKALEHKLQDAKGGGAGRKQERYVQTSSELHLAEQQLSDEQKKVCRLEAELEDSRRATATAQLAASAAPRDEEATATAQRAQEDAAKARVLLEEKQPKLKTARARLQTLKGLYELVRYSTGVEEEALEALKNTLQQYSPADLMYCVTLSPKKGIPASASPPSEWLNRVWPRRDLEDNEFAVNWIALPPALKDSTEDRAFKMLVWKLYIKAVNTGIAGNFILLRAAQPRRPPTSCPSEEDNLKLKLKIEEKRVELLAVEQ</sequence>
<feature type="non-terminal residue" evidence="2">
    <location>
        <position position="301"/>
    </location>
</feature>
<dbReference type="InParanoid" id="A0A1Y2C0M4"/>
<dbReference type="AlphaFoldDB" id="A0A1Y2C0M4"/>
<reference evidence="2 3" key="1">
    <citation type="submission" date="2016-07" db="EMBL/GenBank/DDBJ databases">
        <title>Pervasive Adenine N6-methylation of Active Genes in Fungi.</title>
        <authorList>
            <consortium name="DOE Joint Genome Institute"/>
            <person name="Mondo S.J."/>
            <person name="Dannebaum R.O."/>
            <person name="Kuo R.C."/>
            <person name="Labutti K."/>
            <person name="Haridas S."/>
            <person name="Kuo A."/>
            <person name="Salamov A."/>
            <person name="Ahrendt S.R."/>
            <person name="Lipzen A."/>
            <person name="Sullivan W."/>
            <person name="Andreopoulos W.B."/>
            <person name="Clum A."/>
            <person name="Lindquist E."/>
            <person name="Daum C."/>
            <person name="Ramamoorthy G.K."/>
            <person name="Gryganskyi A."/>
            <person name="Culley D."/>
            <person name="Magnuson J.K."/>
            <person name="James T.Y."/>
            <person name="O'Malley M.A."/>
            <person name="Stajich J.E."/>
            <person name="Spatafora J.W."/>
            <person name="Visel A."/>
            <person name="Grigoriev I.V."/>
        </authorList>
    </citation>
    <scope>NUCLEOTIDE SEQUENCE [LARGE SCALE GENOMIC DNA]</scope>
    <source>
        <strain evidence="2 3">62-1032</strain>
    </source>
</reference>
<evidence type="ECO:0000313" key="2">
    <source>
        <dbReference type="EMBL" id="ORY40570.1"/>
    </source>
</evidence>
<feature type="region of interest" description="Disordered" evidence="1">
    <location>
        <begin position="105"/>
        <end position="124"/>
    </location>
</feature>
<accession>A0A1Y2C0M4</accession>
<dbReference type="Proteomes" id="UP000193467">
    <property type="component" value="Unassembled WGS sequence"/>
</dbReference>
<gene>
    <name evidence="2" type="ORF">BCR35DRAFT_336501</name>
</gene>
<proteinExistence type="predicted"/>
<name>A0A1Y2C0M4_9BASI</name>
<comment type="caution">
    <text evidence="2">The sequence shown here is derived from an EMBL/GenBank/DDBJ whole genome shotgun (WGS) entry which is preliminary data.</text>
</comment>
<protein>
    <submittedName>
        <fullName evidence="2">Uncharacterized protein</fullName>
    </submittedName>
</protein>
<dbReference type="EMBL" id="MCGR01000141">
    <property type="protein sequence ID" value="ORY40570.1"/>
    <property type="molecule type" value="Genomic_DNA"/>
</dbReference>
<evidence type="ECO:0000313" key="3">
    <source>
        <dbReference type="Proteomes" id="UP000193467"/>
    </source>
</evidence>
<evidence type="ECO:0000256" key="1">
    <source>
        <dbReference type="SAM" id="MobiDB-lite"/>
    </source>
</evidence>
<keyword evidence="3" id="KW-1185">Reference proteome</keyword>
<organism evidence="2 3">
    <name type="scientific">Leucosporidium creatinivorum</name>
    <dbReference type="NCBI Taxonomy" id="106004"/>
    <lineage>
        <taxon>Eukaryota</taxon>
        <taxon>Fungi</taxon>
        <taxon>Dikarya</taxon>
        <taxon>Basidiomycota</taxon>
        <taxon>Pucciniomycotina</taxon>
        <taxon>Microbotryomycetes</taxon>
        <taxon>Leucosporidiales</taxon>
        <taxon>Leucosporidium</taxon>
    </lineage>
</organism>